<sequence length="331" mass="39120">MNIKVLVLIIGFFCGGCSQKKEVTMITQNPHITAKNIVEEINKEVKHYNSEKNFMISYENYNCYFEVFVNDIPCYRYFKEPASSSAFDLNQCIFKNGIQKITYKMYPATDENAEIKNFIESTYLKLKVESYDKKNKNAEDILYQDYKTPEIEGIDQYGHKNKMFIAKGKTYYEGSFTFEATVPYQLQGFDKMQDLRKMDKKVLEQKLLAKYQEVWQVYNNKQYDDIARISFDKMKDQFIATYDTKEGIAEGWNNVTTGLKNDTFEMQPLKDYKLAFLADGKLVVLMQTSNDRRNRGKTALWGKYKIDERTRATFFYDYFYIPEGETEFKVY</sequence>
<dbReference type="RefSeq" id="WP_105195994.1">
    <property type="nucleotide sequence ID" value="NZ_OLKH01000078.1"/>
</dbReference>
<name>A0A2N9PAB7_9FLAO</name>
<evidence type="ECO:0000313" key="2">
    <source>
        <dbReference type="Proteomes" id="UP000238180"/>
    </source>
</evidence>
<dbReference type="Proteomes" id="UP000238180">
    <property type="component" value="Unassembled WGS sequence"/>
</dbReference>
<dbReference type="EMBL" id="OLKH01000078">
    <property type="protein sequence ID" value="SPE77266.1"/>
    <property type="molecule type" value="Genomic_DNA"/>
</dbReference>
<reference evidence="1 2" key="1">
    <citation type="submission" date="2018-02" db="EMBL/GenBank/DDBJ databases">
        <authorList>
            <person name="Cohen D.B."/>
            <person name="Kent A.D."/>
        </authorList>
    </citation>
    <scope>NUCLEOTIDE SEQUENCE [LARGE SCALE GENOMIC DNA]</scope>
    <source>
        <strain evidence="1">CIP109753</strain>
    </source>
</reference>
<dbReference type="AlphaFoldDB" id="A0A2N9PAB7"/>
<gene>
    <name evidence="1" type="ORF">FLACOL_01259</name>
</gene>
<organism evidence="1 2">
    <name type="scientific">Flavobacterium columnare</name>
    <dbReference type="NCBI Taxonomy" id="996"/>
    <lineage>
        <taxon>Bacteria</taxon>
        <taxon>Pseudomonadati</taxon>
        <taxon>Bacteroidota</taxon>
        <taxon>Flavobacteriia</taxon>
        <taxon>Flavobacteriales</taxon>
        <taxon>Flavobacteriaceae</taxon>
        <taxon>Flavobacterium</taxon>
    </lineage>
</organism>
<proteinExistence type="predicted"/>
<accession>A0A2N9PAB7</accession>
<evidence type="ECO:0000313" key="1">
    <source>
        <dbReference type="EMBL" id="SPE77266.1"/>
    </source>
</evidence>
<protein>
    <submittedName>
        <fullName evidence="1">Uncharacterized protein</fullName>
    </submittedName>
</protein>